<feature type="region of interest" description="Disordered" evidence="4">
    <location>
        <begin position="384"/>
        <end position="407"/>
    </location>
</feature>
<keyword evidence="3" id="KW-0378">Hydrolase</keyword>
<dbReference type="Gene3D" id="3.40.630.40">
    <property type="entry name" value="Zn-dependent exopeptidases"/>
    <property type="match status" value="1"/>
</dbReference>
<evidence type="ECO:0000256" key="4">
    <source>
        <dbReference type="SAM" id="MobiDB-lite"/>
    </source>
</evidence>
<dbReference type="KEGG" id="ccas:EIB73_12840"/>
<feature type="region of interest" description="Disordered" evidence="4">
    <location>
        <begin position="224"/>
        <end position="273"/>
    </location>
</feature>
<dbReference type="OrthoDB" id="1183903at2"/>
<dbReference type="GO" id="GO:0009253">
    <property type="term" value="P:peptidoglycan catabolic process"/>
    <property type="evidence" value="ECO:0007669"/>
    <property type="project" value="InterPro"/>
</dbReference>
<accession>A0A3G8XKY3</accession>
<dbReference type="RefSeq" id="WP_125025646.1">
    <property type="nucleotide sequence ID" value="NZ_CP034159.1"/>
</dbReference>
<gene>
    <name evidence="6" type="ORF">EIB73_12840</name>
</gene>
<dbReference type="CDD" id="cd02696">
    <property type="entry name" value="MurNAc-LAA"/>
    <property type="match status" value="1"/>
</dbReference>
<sequence>MAKKGVYKISGNSKPKVGEKTFFNVDEWYPSTPHSERNLTKVYWELFIKDESGNGFRTTNIKKKGINHFTFGKNAHKFIYKVEGYLHEPEGNSPMSMIVQPQKDEIKPKAKEKDILGVSLTYQDGSKISKPLSYKDQLKATAKCDGMVGESIVFNLWEDDSEKAGHHKNNQYITKSPAVKVNKYGKAEWIFSLSPTFITLANKKEDEKKQHEYYVTAEYNGRVDASGNVNVNNPEIPKPIPSPSKPKPKPKENTAKFPSSSSSPKRNSDPKGKILSAEFVNGKGEKISSAKIGNTVSIKITSKNMVGKVVMVRIYEDDNFNDDFLFGKKVKISNDIAFINNVQLTNDMYDEGKRWEVENKTQHFFIEVEHLSISTESQRIGVSLNEEPKKIENPKSPAKQEGKNAPKTNSTCLCKQYDLILGNKVDCDFRKKVVEICKNLWGEGRKIEMANNLMVIMYFETAKTFSPSKQNSRGFTGLIQFGDDAASDLGTTTSELKKMSAVKQLDYVKNFFDRSIFKGKINSLLDMYLSINYPAMIKNNKTAPNDVLYSAPSIQYHTNFSFMKENGEYDNIIAKEIINGKEIITKRGFANGSTHVWEVNEEMQDWYKNNKNEKWDGSCVNKSVESKAIQKKNAKYVIVLDPGHGVKPGNLGTQARKYKIKGDDKIYDTNTLPSYVLESPSKYIIGNNDKPSGGYDSENTESNVVYDIAVKMKEKIEKFGHTVYITRSQKNTINLDDEANFKKYLGGAATKAAAINFRSKMSTTLEADYFISVHCDGWTDFSKGAHTIYSDDASKQLAIDLLDKYDITNILSKSPHKRNDLGVLGSSNKTKKKVLIELGYLTSPLDTKNIVNNKDKIATLLVNGLIKNINNDK</sequence>
<dbReference type="InterPro" id="IPR002508">
    <property type="entry name" value="MurNAc-LAA_cat"/>
</dbReference>
<proteinExistence type="predicted"/>
<dbReference type="SUPFAM" id="SSF53187">
    <property type="entry name" value="Zn-dependent exopeptidases"/>
    <property type="match status" value="1"/>
</dbReference>
<dbReference type="EMBL" id="CP034159">
    <property type="protein sequence ID" value="AZI34010.1"/>
    <property type="molecule type" value="Genomic_DNA"/>
</dbReference>
<feature type="compositionally biased region" description="Pro residues" evidence="4">
    <location>
        <begin position="236"/>
        <end position="245"/>
    </location>
</feature>
<reference evidence="7" key="1">
    <citation type="submission" date="2018-11" db="EMBL/GenBank/DDBJ databases">
        <title>Proposal to divide the Flavobacteriaceae and reorganize its genera based on Amino Acid Identity values calculated from whole genome sequences.</title>
        <authorList>
            <person name="Nicholson A.C."/>
            <person name="Gulvik C.A."/>
            <person name="Whitney A.M."/>
            <person name="Humrighouse B.W."/>
            <person name="Bell M."/>
            <person name="Holmes B."/>
            <person name="Steigerwalt A.G."/>
            <person name="Villarma A."/>
            <person name="Sheth M."/>
            <person name="Batra D."/>
            <person name="Pryor J."/>
            <person name="Bernardet J.-F."/>
            <person name="Hugo C."/>
            <person name="Kampfer P."/>
            <person name="Newman J.D."/>
            <person name="McQuiston J.R."/>
        </authorList>
    </citation>
    <scope>NUCLEOTIDE SEQUENCE [LARGE SCALE GENOMIC DNA]</scope>
    <source>
        <strain evidence="7">G0081</strain>
    </source>
</reference>
<dbReference type="InterPro" id="IPR050695">
    <property type="entry name" value="N-acetylmuramoyl_amidase_3"/>
</dbReference>
<evidence type="ECO:0000256" key="3">
    <source>
        <dbReference type="ARBA" id="ARBA00022801"/>
    </source>
</evidence>
<dbReference type="PANTHER" id="PTHR30404:SF0">
    <property type="entry name" value="N-ACETYLMURAMOYL-L-ALANINE AMIDASE AMIC"/>
    <property type="match status" value="1"/>
</dbReference>
<dbReference type="SMART" id="SM00646">
    <property type="entry name" value="Ami_3"/>
    <property type="match status" value="1"/>
</dbReference>
<dbReference type="GO" id="GO:0008745">
    <property type="term" value="F:N-acetylmuramoyl-L-alanine amidase activity"/>
    <property type="evidence" value="ECO:0007669"/>
    <property type="project" value="UniProtKB-EC"/>
</dbReference>
<comment type="catalytic activity">
    <reaction evidence="1">
        <text>Hydrolyzes the link between N-acetylmuramoyl residues and L-amino acid residues in certain cell-wall glycopeptides.</text>
        <dbReference type="EC" id="3.5.1.28"/>
    </reaction>
</comment>
<keyword evidence="7" id="KW-1185">Reference proteome</keyword>
<evidence type="ECO:0000313" key="6">
    <source>
        <dbReference type="EMBL" id="AZI34010.1"/>
    </source>
</evidence>
<dbReference type="Pfam" id="PF01520">
    <property type="entry name" value="Amidase_3"/>
    <property type="match status" value="1"/>
</dbReference>
<dbReference type="AlphaFoldDB" id="A0A3G8XKY3"/>
<name>A0A3G8XKY3_9FLAO</name>
<feature type="compositionally biased region" description="Basic and acidic residues" evidence="4">
    <location>
        <begin position="386"/>
        <end position="404"/>
    </location>
</feature>
<evidence type="ECO:0000256" key="2">
    <source>
        <dbReference type="ARBA" id="ARBA00011901"/>
    </source>
</evidence>
<dbReference type="Proteomes" id="UP000270185">
    <property type="component" value="Chromosome"/>
</dbReference>
<dbReference type="PANTHER" id="PTHR30404">
    <property type="entry name" value="N-ACETYLMURAMOYL-L-ALANINE AMIDASE"/>
    <property type="match status" value="1"/>
</dbReference>
<evidence type="ECO:0000313" key="7">
    <source>
        <dbReference type="Proteomes" id="UP000270185"/>
    </source>
</evidence>
<evidence type="ECO:0000259" key="5">
    <source>
        <dbReference type="SMART" id="SM00646"/>
    </source>
</evidence>
<protein>
    <recommendedName>
        <fullName evidence="2">N-acetylmuramoyl-L-alanine amidase</fullName>
        <ecNumber evidence="2">3.5.1.28</ecNumber>
    </recommendedName>
</protein>
<evidence type="ECO:0000256" key="1">
    <source>
        <dbReference type="ARBA" id="ARBA00001561"/>
    </source>
</evidence>
<organism evidence="6 7">
    <name type="scientific">Kaistella carnis</name>
    <dbReference type="NCBI Taxonomy" id="1241979"/>
    <lineage>
        <taxon>Bacteria</taxon>
        <taxon>Pseudomonadati</taxon>
        <taxon>Bacteroidota</taxon>
        <taxon>Flavobacteriia</taxon>
        <taxon>Flavobacteriales</taxon>
        <taxon>Weeksellaceae</taxon>
        <taxon>Chryseobacterium group</taxon>
        <taxon>Kaistella</taxon>
    </lineage>
</organism>
<feature type="domain" description="MurNAc-LAA" evidence="5">
    <location>
        <begin position="759"/>
        <end position="866"/>
    </location>
</feature>
<dbReference type="GO" id="GO:0030288">
    <property type="term" value="C:outer membrane-bounded periplasmic space"/>
    <property type="evidence" value="ECO:0007669"/>
    <property type="project" value="TreeGrafter"/>
</dbReference>
<dbReference type="EC" id="3.5.1.28" evidence="2"/>